<keyword evidence="1" id="KW-0472">Membrane</keyword>
<name>A0A6J5P0I7_9CAUD</name>
<gene>
    <name evidence="2" type="ORF">UFOVP831_56</name>
</gene>
<keyword evidence="1" id="KW-1133">Transmembrane helix</keyword>
<evidence type="ECO:0000256" key="1">
    <source>
        <dbReference type="SAM" id="Phobius"/>
    </source>
</evidence>
<evidence type="ECO:0000313" key="2">
    <source>
        <dbReference type="EMBL" id="CAB4164602.1"/>
    </source>
</evidence>
<feature type="transmembrane region" description="Helical" evidence="1">
    <location>
        <begin position="40"/>
        <end position="59"/>
    </location>
</feature>
<accession>A0A6J5P0I7</accession>
<reference evidence="2" key="1">
    <citation type="submission" date="2020-04" db="EMBL/GenBank/DDBJ databases">
        <authorList>
            <person name="Chiriac C."/>
            <person name="Salcher M."/>
            <person name="Ghai R."/>
            <person name="Kavagutti S V."/>
        </authorList>
    </citation>
    <scope>NUCLEOTIDE SEQUENCE</scope>
</reference>
<organism evidence="2">
    <name type="scientific">uncultured Caudovirales phage</name>
    <dbReference type="NCBI Taxonomy" id="2100421"/>
    <lineage>
        <taxon>Viruses</taxon>
        <taxon>Duplodnaviria</taxon>
        <taxon>Heunggongvirae</taxon>
        <taxon>Uroviricota</taxon>
        <taxon>Caudoviricetes</taxon>
        <taxon>Peduoviridae</taxon>
        <taxon>Maltschvirus</taxon>
        <taxon>Maltschvirus maltsch</taxon>
    </lineage>
</organism>
<feature type="transmembrane region" description="Helical" evidence="1">
    <location>
        <begin position="6"/>
        <end position="28"/>
    </location>
</feature>
<protein>
    <submittedName>
        <fullName evidence="2">Uncharacterized protein</fullName>
    </submittedName>
</protein>
<dbReference type="EMBL" id="LR796760">
    <property type="protein sequence ID" value="CAB4164602.1"/>
    <property type="molecule type" value="Genomic_DNA"/>
</dbReference>
<sequence>MKILKIILIGICSFAFSYCLTAFCHADFNFKNWESIDRFFTEMLAIGIWAITATCPLLYRD</sequence>
<keyword evidence="1" id="KW-0812">Transmembrane</keyword>
<proteinExistence type="predicted"/>